<dbReference type="Pfam" id="PF13563">
    <property type="entry name" value="2_5_RNA_ligase2"/>
    <property type="match status" value="1"/>
</dbReference>
<dbReference type="OrthoDB" id="7061261at2"/>
<dbReference type="AlphaFoldDB" id="A0A2N7TSN4"/>
<dbReference type="EC" id="3.1.4.58" evidence="2"/>
<name>A0A2N7TSN4_9GAMM</name>
<comment type="similarity">
    <text evidence="2">Belongs to the 2H phosphoesterase superfamily. ThpR family.</text>
</comment>
<evidence type="ECO:0000313" key="4">
    <source>
        <dbReference type="Proteomes" id="UP000235346"/>
    </source>
</evidence>
<keyword evidence="4" id="KW-1185">Reference proteome</keyword>
<feature type="active site" description="Proton donor" evidence="2">
    <location>
        <position position="39"/>
    </location>
</feature>
<gene>
    <name evidence="3" type="ORF">C1H66_03800</name>
</gene>
<dbReference type="NCBIfam" id="TIGR02258">
    <property type="entry name" value="2_5_ligase"/>
    <property type="match status" value="1"/>
</dbReference>
<comment type="function">
    <text evidence="2">Hydrolyzes RNA 2',3'-cyclic phosphodiester to an RNA 2'-phosphomonoester.</text>
</comment>
<dbReference type="InterPro" id="IPR004175">
    <property type="entry name" value="RNA_CPDase"/>
</dbReference>
<evidence type="ECO:0000256" key="2">
    <source>
        <dbReference type="HAMAP-Rule" id="MF_01940"/>
    </source>
</evidence>
<organism evidence="3 4">
    <name type="scientific">Halomonas heilongjiangensis</name>
    <dbReference type="NCBI Taxonomy" id="1387883"/>
    <lineage>
        <taxon>Bacteria</taxon>
        <taxon>Pseudomonadati</taxon>
        <taxon>Pseudomonadota</taxon>
        <taxon>Gammaproteobacteria</taxon>
        <taxon>Oceanospirillales</taxon>
        <taxon>Halomonadaceae</taxon>
        <taxon>Halomonas</taxon>
    </lineage>
</organism>
<feature type="short sequence motif" description="HXTX 1" evidence="2">
    <location>
        <begin position="39"/>
        <end position="42"/>
    </location>
</feature>
<comment type="caution">
    <text evidence="3">The sequence shown here is derived from an EMBL/GenBank/DDBJ whole genome shotgun (WGS) entry which is preliminary data.</text>
</comment>
<dbReference type="RefSeq" id="WP_102626579.1">
    <property type="nucleotide sequence ID" value="NZ_PDOH01000014.1"/>
</dbReference>
<dbReference type="GO" id="GO:0008664">
    <property type="term" value="F:RNA 2',3'-cyclic 3'-phosphodiesterase activity"/>
    <property type="evidence" value="ECO:0007669"/>
    <property type="project" value="UniProtKB-EC"/>
</dbReference>
<dbReference type="EMBL" id="PNRE01000019">
    <property type="protein sequence ID" value="PMR71201.1"/>
    <property type="molecule type" value="Genomic_DNA"/>
</dbReference>
<feature type="active site" description="Proton acceptor" evidence="2">
    <location>
        <position position="121"/>
    </location>
</feature>
<accession>A0A2N7TSN4</accession>
<protein>
    <recommendedName>
        <fullName evidence="2">RNA 2',3'-cyclic phosphodiesterase</fullName>
        <shortName evidence="2">RNA 2',3'-CPDase</shortName>
        <ecNumber evidence="2">3.1.4.58</ecNumber>
    </recommendedName>
</protein>
<dbReference type="PANTHER" id="PTHR35561:SF1">
    <property type="entry name" value="RNA 2',3'-CYCLIC PHOSPHODIESTERASE"/>
    <property type="match status" value="1"/>
</dbReference>
<evidence type="ECO:0000256" key="1">
    <source>
        <dbReference type="ARBA" id="ARBA00022801"/>
    </source>
</evidence>
<dbReference type="PANTHER" id="PTHR35561">
    <property type="entry name" value="RNA 2',3'-CYCLIC PHOSPHODIESTERASE"/>
    <property type="match status" value="1"/>
</dbReference>
<dbReference type="GO" id="GO:0004113">
    <property type="term" value="F:2',3'-cyclic-nucleotide 3'-phosphodiesterase activity"/>
    <property type="evidence" value="ECO:0007669"/>
    <property type="project" value="InterPro"/>
</dbReference>
<dbReference type="Proteomes" id="UP000235346">
    <property type="component" value="Unassembled WGS sequence"/>
</dbReference>
<dbReference type="SUPFAM" id="SSF55144">
    <property type="entry name" value="LigT-like"/>
    <property type="match status" value="1"/>
</dbReference>
<dbReference type="HAMAP" id="MF_01940">
    <property type="entry name" value="RNA_CPDase"/>
    <property type="match status" value="1"/>
</dbReference>
<comment type="catalytic activity">
    <reaction evidence="2">
        <text>a 3'-end 2',3'-cyclophospho-ribonucleotide-RNA + H2O = a 3'-end 2'-phospho-ribonucleotide-RNA + H(+)</text>
        <dbReference type="Rhea" id="RHEA:11828"/>
        <dbReference type="Rhea" id="RHEA-COMP:10464"/>
        <dbReference type="Rhea" id="RHEA-COMP:17353"/>
        <dbReference type="ChEBI" id="CHEBI:15377"/>
        <dbReference type="ChEBI" id="CHEBI:15378"/>
        <dbReference type="ChEBI" id="CHEBI:83064"/>
        <dbReference type="ChEBI" id="CHEBI:173113"/>
        <dbReference type="EC" id="3.1.4.58"/>
    </reaction>
</comment>
<keyword evidence="1 2" id="KW-0378">Hydrolase</keyword>
<sequence length="171" mass="19107">MRLFLALVPPPALRARLAELADLAHARCGGRRMPDASLHLTLAFLGEVDEVQAVALGGWVRSLEIPPGDWRLDRWGTFQRPGIVWVGGRHPDPPLEALQRRLWDELAPRGIGGRPGRYIPHVTLLRHAHALETDGLPDIRLDWPYNQLELIHSITDHRGARYATLARSGSP</sequence>
<dbReference type="InterPro" id="IPR009097">
    <property type="entry name" value="Cyclic_Pdiesterase"/>
</dbReference>
<evidence type="ECO:0000313" key="3">
    <source>
        <dbReference type="EMBL" id="PMR71201.1"/>
    </source>
</evidence>
<proteinExistence type="inferred from homology"/>
<reference evidence="3 4" key="1">
    <citation type="submission" date="2018-01" db="EMBL/GenBank/DDBJ databases">
        <title>Halomonas endophytica sp. nov., isolated from storage liquid in the stems of Populus euphratica.</title>
        <authorList>
            <person name="Chen C."/>
        </authorList>
    </citation>
    <scope>NUCLEOTIDE SEQUENCE [LARGE SCALE GENOMIC DNA]</scope>
    <source>
        <strain evidence="3 4">DSM 26881</strain>
    </source>
</reference>
<feature type="short sequence motif" description="HXTX 2" evidence="2">
    <location>
        <begin position="121"/>
        <end position="124"/>
    </location>
</feature>
<dbReference type="Gene3D" id="3.90.1140.10">
    <property type="entry name" value="Cyclic phosphodiesterase"/>
    <property type="match status" value="1"/>
</dbReference>